<evidence type="ECO:0000256" key="6">
    <source>
        <dbReference type="ARBA" id="ARBA00022692"/>
    </source>
</evidence>
<comment type="subcellular location">
    <subcellularLocation>
        <location evidence="2">Cell membrane</location>
        <topology evidence="2">Multi-pass membrane protein</topology>
    </subcellularLocation>
</comment>
<dbReference type="AlphaFoldDB" id="A0A382M3G9"/>
<dbReference type="PANTHER" id="PTHR35864:SF1">
    <property type="entry name" value="ZINC METALLOPROTEASE YWHC-RELATED"/>
    <property type="match status" value="1"/>
</dbReference>
<feature type="transmembrane region" description="Helical" evidence="13">
    <location>
        <begin position="74"/>
        <end position="96"/>
    </location>
</feature>
<keyword evidence="12 13" id="KW-0472">Membrane</keyword>
<gene>
    <name evidence="14" type="ORF">METZ01_LOCUS296144</name>
</gene>
<keyword evidence="5" id="KW-0645">Protease</keyword>
<feature type="transmembrane region" description="Helical" evidence="13">
    <location>
        <begin position="215"/>
        <end position="234"/>
    </location>
</feature>
<feature type="transmembrane region" description="Helical" evidence="13">
    <location>
        <begin position="150"/>
        <end position="173"/>
    </location>
</feature>
<protein>
    <recommendedName>
        <fullName evidence="15">Peptidase M50 domain-containing protein</fullName>
    </recommendedName>
</protein>
<dbReference type="GO" id="GO:0008237">
    <property type="term" value="F:metallopeptidase activity"/>
    <property type="evidence" value="ECO:0007669"/>
    <property type="project" value="UniProtKB-KW"/>
</dbReference>
<evidence type="ECO:0000256" key="4">
    <source>
        <dbReference type="ARBA" id="ARBA00022475"/>
    </source>
</evidence>
<keyword evidence="7" id="KW-0479">Metal-binding</keyword>
<name>A0A382M3G9_9ZZZZ</name>
<evidence type="ECO:0000256" key="3">
    <source>
        <dbReference type="ARBA" id="ARBA00007931"/>
    </source>
</evidence>
<dbReference type="InterPro" id="IPR044537">
    <property type="entry name" value="Rip2-like"/>
</dbReference>
<evidence type="ECO:0000256" key="10">
    <source>
        <dbReference type="ARBA" id="ARBA00022989"/>
    </source>
</evidence>
<comment type="cofactor">
    <cofactor evidence="1">
        <name>Zn(2+)</name>
        <dbReference type="ChEBI" id="CHEBI:29105"/>
    </cofactor>
</comment>
<evidence type="ECO:0000256" key="1">
    <source>
        <dbReference type="ARBA" id="ARBA00001947"/>
    </source>
</evidence>
<comment type="similarity">
    <text evidence="3">Belongs to the peptidase M50B family.</text>
</comment>
<proteinExistence type="inferred from homology"/>
<dbReference type="GO" id="GO:0005886">
    <property type="term" value="C:plasma membrane"/>
    <property type="evidence" value="ECO:0007669"/>
    <property type="project" value="UniProtKB-SubCell"/>
</dbReference>
<dbReference type="GO" id="GO:0006508">
    <property type="term" value="P:proteolysis"/>
    <property type="evidence" value="ECO:0007669"/>
    <property type="project" value="UniProtKB-KW"/>
</dbReference>
<keyword evidence="10 13" id="KW-1133">Transmembrane helix</keyword>
<evidence type="ECO:0000256" key="2">
    <source>
        <dbReference type="ARBA" id="ARBA00004651"/>
    </source>
</evidence>
<evidence type="ECO:0000256" key="11">
    <source>
        <dbReference type="ARBA" id="ARBA00023049"/>
    </source>
</evidence>
<organism evidence="14">
    <name type="scientific">marine metagenome</name>
    <dbReference type="NCBI Taxonomy" id="408172"/>
    <lineage>
        <taxon>unclassified sequences</taxon>
        <taxon>metagenomes</taxon>
        <taxon>ecological metagenomes</taxon>
    </lineage>
</organism>
<sequence>MWRDPSRTNQNYQIKYVISDGWGDPIQVNRRPNSKMAFSSYEKEQLKESIGILTVAFALALSDGLKAVMNNPNILMKTLPLAFAAVLTGFLLHELAHKWMAQQYGCWAEYRGNKNGLYFALAISAFLGVLLAAPGAVMVSGRVTDRQNGIIAAVGPITNIVIALVVLPVYILTNSMEGQITILNELARFIVLINLILAGFNMIPIQPLDGSKVIVWNKGAYFGIILAILAIFYLSPVDLM</sequence>
<keyword evidence="11" id="KW-0482">Metalloprotease</keyword>
<evidence type="ECO:0000256" key="12">
    <source>
        <dbReference type="ARBA" id="ARBA00023136"/>
    </source>
</evidence>
<feature type="transmembrane region" description="Helical" evidence="13">
    <location>
        <begin position="185"/>
        <end position="203"/>
    </location>
</feature>
<evidence type="ECO:0008006" key="15">
    <source>
        <dbReference type="Google" id="ProtNLM"/>
    </source>
</evidence>
<feature type="transmembrane region" description="Helical" evidence="13">
    <location>
        <begin position="117"/>
        <end position="138"/>
    </location>
</feature>
<evidence type="ECO:0000256" key="8">
    <source>
        <dbReference type="ARBA" id="ARBA00022801"/>
    </source>
</evidence>
<keyword evidence="6 13" id="KW-0812">Transmembrane</keyword>
<accession>A0A382M3G9</accession>
<evidence type="ECO:0000256" key="9">
    <source>
        <dbReference type="ARBA" id="ARBA00022833"/>
    </source>
</evidence>
<evidence type="ECO:0000256" key="7">
    <source>
        <dbReference type="ARBA" id="ARBA00022723"/>
    </source>
</evidence>
<dbReference type="InterPro" id="IPR052348">
    <property type="entry name" value="Metallopeptidase_M50B"/>
</dbReference>
<dbReference type="EMBL" id="UINC01090929">
    <property type="protein sequence ID" value="SVC43290.1"/>
    <property type="molecule type" value="Genomic_DNA"/>
</dbReference>
<keyword evidence="9" id="KW-0862">Zinc</keyword>
<evidence type="ECO:0000256" key="13">
    <source>
        <dbReference type="SAM" id="Phobius"/>
    </source>
</evidence>
<keyword evidence="8" id="KW-0378">Hydrolase</keyword>
<evidence type="ECO:0000256" key="5">
    <source>
        <dbReference type="ARBA" id="ARBA00022670"/>
    </source>
</evidence>
<dbReference type="CDD" id="cd06158">
    <property type="entry name" value="S2P-M50_like_1"/>
    <property type="match status" value="1"/>
</dbReference>
<evidence type="ECO:0000313" key="14">
    <source>
        <dbReference type="EMBL" id="SVC43290.1"/>
    </source>
</evidence>
<keyword evidence="4" id="KW-1003">Cell membrane</keyword>
<reference evidence="14" key="1">
    <citation type="submission" date="2018-05" db="EMBL/GenBank/DDBJ databases">
        <authorList>
            <person name="Lanie J.A."/>
            <person name="Ng W.-L."/>
            <person name="Kazmierczak K.M."/>
            <person name="Andrzejewski T.M."/>
            <person name="Davidsen T.M."/>
            <person name="Wayne K.J."/>
            <person name="Tettelin H."/>
            <person name="Glass J.I."/>
            <person name="Rusch D."/>
            <person name="Podicherti R."/>
            <person name="Tsui H.-C.T."/>
            <person name="Winkler M.E."/>
        </authorList>
    </citation>
    <scope>NUCLEOTIDE SEQUENCE</scope>
</reference>
<dbReference type="GO" id="GO:0046872">
    <property type="term" value="F:metal ion binding"/>
    <property type="evidence" value="ECO:0007669"/>
    <property type="project" value="UniProtKB-KW"/>
</dbReference>
<dbReference type="PANTHER" id="PTHR35864">
    <property type="entry name" value="ZINC METALLOPROTEASE MJ0611-RELATED"/>
    <property type="match status" value="1"/>
</dbReference>